<protein>
    <submittedName>
        <fullName evidence="2">Uncharacterized protein</fullName>
    </submittedName>
</protein>
<organism evidence="2 3">
    <name type="scientific">Glossina palpalis gambiensis</name>
    <dbReference type="NCBI Taxonomy" id="67801"/>
    <lineage>
        <taxon>Eukaryota</taxon>
        <taxon>Metazoa</taxon>
        <taxon>Ecdysozoa</taxon>
        <taxon>Arthropoda</taxon>
        <taxon>Hexapoda</taxon>
        <taxon>Insecta</taxon>
        <taxon>Pterygota</taxon>
        <taxon>Neoptera</taxon>
        <taxon>Endopterygota</taxon>
        <taxon>Diptera</taxon>
        <taxon>Brachycera</taxon>
        <taxon>Muscomorpha</taxon>
        <taxon>Hippoboscoidea</taxon>
        <taxon>Glossinidae</taxon>
        <taxon>Glossina</taxon>
    </lineage>
</organism>
<dbReference type="PROSITE" id="PS51257">
    <property type="entry name" value="PROKAR_LIPOPROTEIN"/>
    <property type="match status" value="1"/>
</dbReference>
<feature type="compositionally biased region" description="Polar residues" evidence="1">
    <location>
        <begin position="96"/>
        <end position="105"/>
    </location>
</feature>
<keyword evidence="3" id="KW-1185">Reference proteome</keyword>
<evidence type="ECO:0000256" key="1">
    <source>
        <dbReference type="SAM" id="MobiDB-lite"/>
    </source>
</evidence>
<feature type="region of interest" description="Disordered" evidence="1">
    <location>
        <begin position="51"/>
        <end position="116"/>
    </location>
</feature>
<accession>A0A1B0AL88</accession>
<reference evidence="3" key="1">
    <citation type="submission" date="2015-01" db="EMBL/GenBank/DDBJ databases">
        <authorList>
            <person name="Aksoy S."/>
            <person name="Warren W."/>
            <person name="Wilson R.K."/>
        </authorList>
    </citation>
    <scope>NUCLEOTIDE SEQUENCE [LARGE SCALE GENOMIC DNA]</scope>
    <source>
        <strain evidence="3">IAEA</strain>
    </source>
</reference>
<proteinExistence type="predicted"/>
<dbReference type="VEuPathDB" id="VectorBase:GPPI000654"/>
<dbReference type="Proteomes" id="UP000092460">
    <property type="component" value="Unassembled WGS sequence"/>
</dbReference>
<dbReference type="EMBL" id="JXJN01030452">
    <property type="status" value="NOT_ANNOTATED_CDS"/>
    <property type="molecule type" value="Genomic_DNA"/>
</dbReference>
<reference evidence="2" key="2">
    <citation type="submission" date="2020-05" db="UniProtKB">
        <authorList>
            <consortium name="EnsemblMetazoa"/>
        </authorList>
    </citation>
    <scope>IDENTIFICATION</scope>
    <source>
        <strain evidence="2">IAEA</strain>
    </source>
</reference>
<name>A0A1B0AL88_9MUSC</name>
<dbReference type="AlphaFoldDB" id="A0A1B0AL88"/>
<evidence type="ECO:0000313" key="2">
    <source>
        <dbReference type="EnsemblMetazoa" id="GPPI000654-PA"/>
    </source>
</evidence>
<sequence length="261" mass="28532">MEALRPNVQHQQLSIGCDTGEREIPDATEINNSDEQATLVHSLAALSLTERGNEQCRREAVENSTASGHASTTKPDPTPSRESAHERPPLVVTPHPNVSQPSPCQQIRAHRGQTVSQPLSITVGEISRRAAARRHAGGISPTAGPPRRSLFRWEETVSAYPQPTPRMKDYRVIRASTAYARPSPHMRHRCTALTCSGVHLSSDPATTQPDLQLVSSADLIQSPPGHRTTDPPKVVRLKAAGLINRIFAEFQRTETPAGRLR</sequence>
<feature type="compositionally biased region" description="Basic and acidic residues" evidence="1">
    <location>
        <begin position="51"/>
        <end position="61"/>
    </location>
</feature>
<evidence type="ECO:0000313" key="3">
    <source>
        <dbReference type="Proteomes" id="UP000092460"/>
    </source>
</evidence>
<feature type="compositionally biased region" description="Polar residues" evidence="1">
    <location>
        <begin position="62"/>
        <end position="75"/>
    </location>
</feature>
<dbReference type="EnsemblMetazoa" id="GPPI000654-RA">
    <property type="protein sequence ID" value="GPPI000654-PA"/>
    <property type="gene ID" value="GPPI000654"/>
</dbReference>